<accession>A0A0U1L4T4</accession>
<keyword evidence="2" id="KW-1185">Reference proteome</keyword>
<dbReference type="AlphaFoldDB" id="A0A0U1L4T4"/>
<sequence>MCSLEEFIKKNRELMKYRPLYGKEYTTRLKVNNEQKREMLDDLSDGLGFVI</sequence>
<dbReference type="Proteomes" id="UP000049855">
    <property type="component" value="Unassembled WGS sequence"/>
</dbReference>
<reference evidence="2" key="1">
    <citation type="submission" date="2015-03" db="EMBL/GenBank/DDBJ databases">
        <authorList>
            <person name="Nijsse Bart"/>
        </authorList>
    </citation>
    <scope>NUCLEOTIDE SEQUENCE [LARGE SCALE GENOMIC DNA]</scope>
</reference>
<evidence type="ECO:0000313" key="2">
    <source>
        <dbReference type="Proteomes" id="UP000049855"/>
    </source>
</evidence>
<proteinExistence type="predicted"/>
<name>A0A0U1L4T4_9FIRM</name>
<gene>
    <name evidence="1" type="ORF">SpAn4DRAFT_4069</name>
</gene>
<dbReference type="EMBL" id="CTRP01000015">
    <property type="protein sequence ID" value="CQR74712.1"/>
    <property type="molecule type" value="Genomic_DNA"/>
</dbReference>
<organism evidence="1 2">
    <name type="scientific">Sporomusa ovata</name>
    <dbReference type="NCBI Taxonomy" id="2378"/>
    <lineage>
        <taxon>Bacteria</taxon>
        <taxon>Bacillati</taxon>
        <taxon>Bacillota</taxon>
        <taxon>Negativicutes</taxon>
        <taxon>Selenomonadales</taxon>
        <taxon>Sporomusaceae</taxon>
        <taxon>Sporomusa</taxon>
    </lineage>
</organism>
<protein>
    <submittedName>
        <fullName evidence="1">Uncharacterized protein</fullName>
    </submittedName>
</protein>
<evidence type="ECO:0000313" key="1">
    <source>
        <dbReference type="EMBL" id="CQR74712.1"/>
    </source>
</evidence>